<evidence type="ECO:0000259" key="6">
    <source>
        <dbReference type="PROSITE" id="PS50262"/>
    </source>
</evidence>
<dbReference type="Gene3D" id="1.20.1070.10">
    <property type="entry name" value="Rhodopsin 7-helix transmembrane proteins"/>
    <property type="match status" value="1"/>
</dbReference>
<dbReference type="SUPFAM" id="SSF81321">
    <property type="entry name" value="Family A G protein-coupled receptor-like"/>
    <property type="match status" value="1"/>
</dbReference>
<dbReference type="EMBL" id="CAJNON010000268">
    <property type="protein sequence ID" value="CAF1156687.1"/>
    <property type="molecule type" value="Genomic_DNA"/>
</dbReference>
<feature type="transmembrane region" description="Helical" evidence="5">
    <location>
        <begin position="16"/>
        <end position="37"/>
    </location>
</feature>
<evidence type="ECO:0000313" key="7">
    <source>
        <dbReference type="EMBL" id="CAF1156687.1"/>
    </source>
</evidence>
<comment type="subcellular location">
    <subcellularLocation>
        <location evidence="1">Membrane</location>
    </subcellularLocation>
</comment>
<feature type="transmembrane region" description="Helical" evidence="5">
    <location>
        <begin position="49"/>
        <end position="70"/>
    </location>
</feature>
<comment type="caution">
    <text evidence="7">The sequence shown here is derived from an EMBL/GenBank/DDBJ whole genome shotgun (WGS) entry which is preliminary data.</text>
</comment>
<dbReference type="OrthoDB" id="10005787at2759"/>
<feature type="transmembrane region" description="Helical" evidence="5">
    <location>
        <begin position="289"/>
        <end position="312"/>
    </location>
</feature>
<sequence length="413" mass="47778">MSASLLSQVQLQMIRIGLPICVSIGNLGCILGLFVFLQKSMRNNPCITYLIGYMITNLIYIDFTVLSTVFSGYGMDISTKSNLLCCIRMYMSYVFSAIPSYFLVIASMDRMFVSSSNINIRQRSNKRFALFMVIVIIIFWILFHLHAFFFSEIQLIYGVRLSCTIRSGSPASFIAYYGVVNAIIPITLMTGFGIQTLINIKRVRLNRVRSREHRLIPLLILQISIYIFLRLPTSLYLVYAQITNSNIKSSNQILIEQFVYFIVIFCQFTQVCISPRARINRVRSREHRLIPLLILQISIYIFLRLPTSLYLVYAQITNSNIKSSNQILIEQFVYFIVIFCQFTQVCISPLMNLISNSFRKEFQLALKKMVRRRRQRRNEIGAFCNQTKNVNTIHKPEMTARSNNNANHIQPLG</sequence>
<dbReference type="AlphaFoldDB" id="A0A814T6M9"/>
<keyword evidence="2 5" id="KW-0812">Transmembrane</keyword>
<dbReference type="InterPro" id="IPR017452">
    <property type="entry name" value="GPCR_Rhodpsn_7TM"/>
</dbReference>
<reference evidence="7" key="1">
    <citation type="submission" date="2021-02" db="EMBL/GenBank/DDBJ databases">
        <authorList>
            <person name="Nowell W R."/>
        </authorList>
    </citation>
    <scope>NUCLEOTIDE SEQUENCE</scope>
</reference>
<feature type="transmembrane region" description="Helical" evidence="5">
    <location>
        <begin position="258"/>
        <end position="277"/>
    </location>
</feature>
<evidence type="ECO:0000256" key="5">
    <source>
        <dbReference type="SAM" id="Phobius"/>
    </source>
</evidence>
<proteinExistence type="predicted"/>
<organism evidence="7 8">
    <name type="scientific">Adineta steineri</name>
    <dbReference type="NCBI Taxonomy" id="433720"/>
    <lineage>
        <taxon>Eukaryota</taxon>
        <taxon>Metazoa</taxon>
        <taxon>Spiralia</taxon>
        <taxon>Gnathifera</taxon>
        <taxon>Rotifera</taxon>
        <taxon>Eurotatoria</taxon>
        <taxon>Bdelloidea</taxon>
        <taxon>Adinetida</taxon>
        <taxon>Adinetidae</taxon>
        <taxon>Adineta</taxon>
    </lineage>
</organism>
<dbReference type="PROSITE" id="PS50262">
    <property type="entry name" value="G_PROTEIN_RECEP_F1_2"/>
    <property type="match status" value="1"/>
</dbReference>
<evidence type="ECO:0000256" key="3">
    <source>
        <dbReference type="ARBA" id="ARBA00022989"/>
    </source>
</evidence>
<keyword evidence="3 5" id="KW-1133">Transmembrane helix</keyword>
<feature type="transmembrane region" description="Helical" evidence="5">
    <location>
        <begin position="332"/>
        <end position="354"/>
    </location>
</feature>
<evidence type="ECO:0000313" key="8">
    <source>
        <dbReference type="Proteomes" id="UP000663891"/>
    </source>
</evidence>
<evidence type="ECO:0000256" key="4">
    <source>
        <dbReference type="ARBA" id="ARBA00023136"/>
    </source>
</evidence>
<feature type="transmembrane region" description="Helical" evidence="5">
    <location>
        <begin position="174"/>
        <end position="194"/>
    </location>
</feature>
<feature type="transmembrane region" description="Helical" evidence="5">
    <location>
        <begin position="215"/>
        <end position="238"/>
    </location>
</feature>
<accession>A0A814T6M9</accession>
<dbReference type="GO" id="GO:0004930">
    <property type="term" value="F:G protein-coupled receptor activity"/>
    <property type="evidence" value="ECO:0007669"/>
    <property type="project" value="InterPro"/>
</dbReference>
<feature type="transmembrane region" description="Helical" evidence="5">
    <location>
        <begin position="128"/>
        <end position="150"/>
    </location>
</feature>
<protein>
    <recommendedName>
        <fullName evidence="6">G-protein coupled receptors family 1 profile domain-containing protein</fullName>
    </recommendedName>
</protein>
<feature type="transmembrane region" description="Helical" evidence="5">
    <location>
        <begin position="90"/>
        <end position="108"/>
    </location>
</feature>
<keyword evidence="4 5" id="KW-0472">Membrane</keyword>
<gene>
    <name evidence="7" type="ORF">VCS650_LOCUS23119</name>
</gene>
<evidence type="ECO:0000256" key="1">
    <source>
        <dbReference type="ARBA" id="ARBA00004370"/>
    </source>
</evidence>
<dbReference type="Proteomes" id="UP000663891">
    <property type="component" value="Unassembled WGS sequence"/>
</dbReference>
<dbReference type="Pfam" id="PF00001">
    <property type="entry name" value="7tm_1"/>
    <property type="match status" value="1"/>
</dbReference>
<feature type="domain" description="G-protein coupled receptors family 1 profile" evidence="6">
    <location>
        <begin position="28"/>
        <end position="278"/>
    </location>
</feature>
<name>A0A814T6M9_9BILA</name>
<evidence type="ECO:0000256" key="2">
    <source>
        <dbReference type="ARBA" id="ARBA00022692"/>
    </source>
</evidence>
<dbReference type="InterPro" id="IPR000276">
    <property type="entry name" value="GPCR_Rhodpsn"/>
</dbReference>
<dbReference type="GO" id="GO:0016020">
    <property type="term" value="C:membrane"/>
    <property type="evidence" value="ECO:0007669"/>
    <property type="project" value="UniProtKB-SubCell"/>
</dbReference>